<dbReference type="InterPro" id="IPR001867">
    <property type="entry name" value="OmpR/PhoB-type_DNA-bd"/>
</dbReference>
<evidence type="ECO:0000256" key="2">
    <source>
        <dbReference type="PROSITE-ProRule" id="PRU01091"/>
    </source>
</evidence>
<reference evidence="6 7" key="1">
    <citation type="submission" date="2024-07" db="EMBL/GenBank/DDBJ databases">
        <title>The genome sequence of type strain Sediminicola luteus GDMCC 1.2596T.</title>
        <authorList>
            <person name="Liu Y."/>
        </authorList>
    </citation>
    <scope>NUCLEOTIDE SEQUENCE [LARGE SCALE GENOMIC DNA]</scope>
    <source>
        <strain evidence="6 7">GDMCC 1.2596</strain>
    </source>
</reference>
<sequence length="287" mass="32974">MHPRLFKILGFSFVLLLLFITSSNAQDTPDDKQIVVSLRMIGHQILLKSKDSTSRVLPILKENGSYRIRFENEFQFNPEELVSTIDSIVNETGLANSYIVEMDDCATKEVIYSFMVDEITKSDIIPCKERIQPKSCYSLLFTLIKPNKPVPDTSQSNYLWVVAAVLFMLIASVLFFLWKRRKTPKNDPNLISLGAYHFDKRNTELIIEHQKIVLTSKEADLLLLLYNAANKTVEREVILNMVWGDEGDYVGRTLDVFISKLRKKLEFDSKVKIVNIRGVGYKLVMDI</sequence>
<keyword evidence="3" id="KW-0812">Transmembrane</keyword>
<evidence type="ECO:0000313" key="7">
    <source>
        <dbReference type="Proteomes" id="UP001549773"/>
    </source>
</evidence>
<feature type="signal peptide" evidence="4">
    <location>
        <begin position="1"/>
        <end position="25"/>
    </location>
</feature>
<dbReference type="Proteomes" id="UP001549773">
    <property type="component" value="Unassembled WGS sequence"/>
</dbReference>
<evidence type="ECO:0000313" key="6">
    <source>
        <dbReference type="EMBL" id="MET7029826.1"/>
    </source>
</evidence>
<feature type="domain" description="OmpR/PhoB-type" evidence="5">
    <location>
        <begin position="188"/>
        <end position="285"/>
    </location>
</feature>
<feature type="chain" id="PRO_5047104644" evidence="4">
    <location>
        <begin position="26"/>
        <end position="287"/>
    </location>
</feature>
<protein>
    <submittedName>
        <fullName evidence="6">Winged helix-turn-helix domain-containing protein</fullName>
    </submittedName>
</protein>
<organism evidence="6 7">
    <name type="scientific">Sediminicola luteus</name>
    <dbReference type="NCBI Taxonomy" id="319238"/>
    <lineage>
        <taxon>Bacteria</taxon>
        <taxon>Pseudomonadati</taxon>
        <taxon>Bacteroidota</taxon>
        <taxon>Flavobacteriia</taxon>
        <taxon>Flavobacteriales</taxon>
        <taxon>Flavobacteriaceae</taxon>
        <taxon>Sediminicola</taxon>
    </lineage>
</organism>
<dbReference type="Gene3D" id="1.10.10.10">
    <property type="entry name" value="Winged helix-like DNA-binding domain superfamily/Winged helix DNA-binding domain"/>
    <property type="match status" value="1"/>
</dbReference>
<dbReference type="Pfam" id="PF00486">
    <property type="entry name" value="Trans_reg_C"/>
    <property type="match status" value="1"/>
</dbReference>
<feature type="DNA-binding region" description="OmpR/PhoB-type" evidence="2">
    <location>
        <begin position="188"/>
        <end position="285"/>
    </location>
</feature>
<name>A0ABV2TX16_9FLAO</name>
<comment type="caution">
    <text evidence="6">The sequence shown here is derived from an EMBL/GenBank/DDBJ whole genome shotgun (WGS) entry which is preliminary data.</text>
</comment>
<dbReference type="CDD" id="cd00383">
    <property type="entry name" value="trans_reg_C"/>
    <property type="match status" value="1"/>
</dbReference>
<dbReference type="RefSeq" id="WP_354618630.1">
    <property type="nucleotide sequence ID" value="NZ_JBEWYP010000005.1"/>
</dbReference>
<evidence type="ECO:0000256" key="3">
    <source>
        <dbReference type="SAM" id="Phobius"/>
    </source>
</evidence>
<evidence type="ECO:0000256" key="1">
    <source>
        <dbReference type="ARBA" id="ARBA00023125"/>
    </source>
</evidence>
<keyword evidence="7" id="KW-1185">Reference proteome</keyword>
<keyword evidence="3" id="KW-1133">Transmembrane helix</keyword>
<dbReference type="SUPFAM" id="SSF46894">
    <property type="entry name" value="C-terminal effector domain of the bipartite response regulators"/>
    <property type="match status" value="1"/>
</dbReference>
<dbReference type="SMART" id="SM00862">
    <property type="entry name" value="Trans_reg_C"/>
    <property type="match status" value="1"/>
</dbReference>
<keyword evidence="1 2" id="KW-0238">DNA-binding</keyword>
<dbReference type="InterPro" id="IPR036388">
    <property type="entry name" value="WH-like_DNA-bd_sf"/>
</dbReference>
<feature type="transmembrane region" description="Helical" evidence="3">
    <location>
        <begin position="158"/>
        <end position="178"/>
    </location>
</feature>
<gene>
    <name evidence="6" type="ORF">ABXZ32_10490</name>
</gene>
<dbReference type="InterPro" id="IPR016032">
    <property type="entry name" value="Sig_transdc_resp-reg_C-effctor"/>
</dbReference>
<evidence type="ECO:0000256" key="4">
    <source>
        <dbReference type="SAM" id="SignalP"/>
    </source>
</evidence>
<accession>A0ABV2TX16</accession>
<keyword evidence="4" id="KW-0732">Signal</keyword>
<dbReference type="NCBIfam" id="TIGR01167">
    <property type="entry name" value="LPXTG_anchor"/>
    <property type="match status" value="1"/>
</dbReference>
<proteinExistence type="predicted"/>
<dbReference type="PROSITE" id="PS51755">
    <property type="entry name" value="OMPR_PHOB"/>
    <property type="match status" value="1"/>
</dbReference>
<keyword evidence="3" id="KW-0472">Membrane</keyword>
<evidence type="ECO:0000259" key="5">
    <source>
        <dbReference type="PROSITE" id="PS51755"/>
    </source>
</evidence>
<dbReference type="EMBL" id="JBEWYP010000005">
    <property type="protein sequence ID" value="MET7029826.1"/>
    <property type="molecule type" value="Genomic_DNA"/>
</dbReference>